<dbReference type="AlphaFoldDB" id="A0A084FXX9"/>
<feature type="compositionally biased region" description="Low complexity" evidence="2">
    <location>
        <begin position="248"/>
        <end position="266"/>
    </location>
</feature>
<evidence type="ECO:0000256" key="1">
    <source>
        <dbReference type="SAM" id="Coils"/>
    </source>
</evidence>
<evidence type="ECO:0000313" key="4">
    <source>
        <dbReference type="EMBL" id="KEZ39941.1"/>
    </source>
</evidence>
<feature type="region of interest" description="Disordered" evidence="2">
    <location>
        <begin position="91"/>
        <end position="282"/>
    </location>
</feature>
<feature type="region of interest" description="Disordered" evidence="2">
    <location>
        <begin position="327"/>
        <end position="353"/>
    </location>
</feature>
<dbReference type="Proteomes" id="UP000028545">
    <property type="component" value="Unassembled WGS sequence"/>
</dbReference>
<reference evidence="4 5" key="1">
    <citation type="journal article" date="2014" name="Genome Announc.">
        <title>Draft genome sequence of the pathogenic fungus Scedosporium apiospermum.</title>
        <authorList>
            <person name="Vandeputte P."/>
            <person name="Ghamrawi S."/>
            <person name="Rechenmann M."/>
            <person name="Iltis A."/>
            <person name="Giraud S."/>
            <person name="Fleury M."/>
            <person name="Thornton C."/>
            <person name="Delhaes L."/>
            <person name="Meyer W."/>
            <person name="Papon N."/>
            <person name="Bouchara J.P."/>
        </authorList>
    </citation>
    <scope>NUCLEOTIDE SEQUENCE [LARGE SCALE GENOMIC DNA]</scope>
    <source>
        <strain evidence="4 5">IHEM 14462</strain>
    </source>
</reference>
<feature type="compositionally biased region" description="Basic residues" evidence="2">
    <location>
        <begin position="166"/>
        <end position="177"/>
    </location>
</feature>
<feature type="compositionally biased region" description="Basic and acidic residues" evidence="2">
    <location>
        <begin position="734"/>
        <end position="745"/>
    </location>
</feature>
<feature type="compositionally biased region" description="Polar residues" evidence="2">
    <location>
        <begin position="132"/>
        <end position="142"/>
    </location>
</feature>
<evidence type="ECO:0000259" key="3">
    <source>
        <dbReference type="Pfam" id="PF13257"/>
    </source>
</evidence>
<feature type="region of interest" description="Disordered" evidence="2">
    <location>
        <begin position="42"/>
        <end position="63"/>
    </location>
</feature>
<protein>
    <recommendedName>
        <fullName evidence="3">DUF4048 domain-containing protein</fullName>
    </recommendedName>
</protein>
<feature type="compositionally biased region" description="Polar residues" evidence="2">
    <location>
        <begin position="195"/>
        <end position="204"/>
    </location>
</feature>
<gene>
    <name evidence="4" type="ORF">SAPIO_CDS8910</name>
</gene>
<accession>A0A084FXX9</accession>
<feature type="domain" description="DUF4048" evidence="3">
    <location>
        <begin position="392"/>
        <end position="625"/>
    </location>
</feature>
<feature type="region of interest" description="Disordered" evidence="2">
    <location>
        <begin position="711"/>
        <end position="745"/>
    </location>
</feature>
<proteinExistence type="predicted"/>
<evidence type="ECO:0000313" key="5">
    <source>
        <dbReference type="Proteomes" id="UP000028545"/>
    </source>
</evidence>
<evidence type="ECO:0000256" key="2">
    <source>
        <dbReference type="SAM" id="MobiDB-lite"/>
    </source>
</evidence>
<feature type="compositionally biased region" description="Polar residues" evidence="2">
    <location>
        <begin position="569"/>
        <end position="580"/>
    </location>
</feature>
<organism evidence="4 5">
    <name type="scientific">Pseudallescheria apiosperma</name>
    <name type="common">Scedosporium apiospermum</name>
    <dbReference type="NCBI Taxonomy" id="563466"/>
    <lineage>
        <taxon>Eukaryota</taxon>
        <taxon>Fungi</taxon>
        <taxon>Dikarya</taxon>
        <taxon>Ascomycota</taxon>
        <taxon>Pezizomycotina</taxon>
        <taxon>Sordariomycetes</taxon>
        <taxon>Hypocreomycetidae</taxon>
        <taxon>Microascales</taxon>
        <taxon>Microascaceae</taxon>
        <taxon>Scedosporium</taxon>
    </lineage>
</organism>
<keyword evidence="1" id="KW-0175">Coiled coil</keyword>
<feature type="compositionally biased region" description="Low complexity" evidence="2">
    <location>
        <begin position="49"/>
        <end position="58"/>
    </location>
</feature>
<name>A0A084FXX9_PSEDA</name>
<sequence length="745" mass="82786">MTILSRACLVALLHDHRKILKSYRPIVANKRTNHSFTNPWRFRNRRARPSPSTLSPSTIRRRRPPRPFAACCRSLSLQRLPERHEDYLEGILTPVSLSPPRTPERNMRTARPERDRVRRRSSVVADRHHPLDSSSLQDNAGSFSEGMADPKEATGFASPSPTSSSRNHRHPHHHLDHRRNNSNIHTSPEFPRPGTASSFSSQRAGDSMGPPSSAADDEWTRSSRSTSSASRNTNRLSITLPIAPPTSDPSRPLPSSAASSVFAPSVPGTPARQTQSALPTPSDANEFIIAIAGQERRVMELREELKTAEDELKRLKRQWTMHEAYKKSTANRAPEPAKPVVPQPESWSGTPYDDDLAVKRSIELDRRKLLLQTQQQGNTPKDERKRVFQGRHARTLSLLSPTKPTSSESFSVLDDEVDVCKSPDVEQQPIVRRQSVMNKRASWQPQSHHSAAVNAHHHHHYNHNHNNGNAMSQIVEDFKLGFKTFYEDIRQITVGDEPVTGATSATSTRTTAVDLSGRNNASSNTNNNNNRGYADDQDTIRPSHANTRPKLASAFDFPAKNNTDDTETVETPSKPKTSSRPLAAARDRNARSRNKHFSWTPLSFEGIDGEAWLNFDSPASTGKSTRWSGSTMNEEENANVQSTSANKAQETESPLTKKTTSALGLVSPVSISPQRLEELTAQVVNRLSPSNIKRTATDFMTQWEQSLGEAAAEGRTNKTNAHAAAALENPPIAKEQKEDKENILV</sequence>
<feature type="compositionally biased region" description="Low complexity" evidence="2">
    <location>
        <begin position="500"/>
        <end position="512"/>
    </location>
</feature>
<keyword evidence="5" id="KW-1185">Reference proteome</keyword>
<comment type="caution">
    <text evidence="4">The sequence shown here is derived from an EMBL/GenBank/DDBJ whole genome shotgun (WGS) entry which is preliminary data.</text>
</comment>
<feature type="compositionally biased region" description="Polar residues" evidence="2">
    <location>
        <begin position="271"/>
        <end position="282"/>
    </location>
</feature>
<dbReference type="VEuPathDB" id="FungiDB:SAPIO_CDS8910"/>
<dbReference type="GeneID" id="27727982"/>
<dbReference type="OrthoDB" id="4097086at2759"/>
<feature type="region of interest" description="Disordered" evidence="2">
    <location>
        <begin position="619"/>
        <end position="659"/>
    </location>
</feature>
<dbReference type="HOGENOM" id="CLU_016967_2_1_1"/>
<feature type="compositionally biased region" description="Low complexity" evidence="2">
    <location>
        <begin position="519"/>
        <end position="530"/>
    </location>
</feature>
<dbReference type="InterPro" id="IPR025122">
    <property type="entry name" value="DUF4048"/>
</dbReference>
<dbReference type="KEGG" id="sapo:SAPIO_CDS8910"/>
<feature type="coiled-coil region" evidence="1">
    <location>
        <begin position="291"/>
        <end position="318"/>
    </location>
</feature>
<feature type="region of interest" description="Disordered" evidence="2">
    <location>
        <begin position="499"/>
        <end position="592"/>
    </location>
</feature>
<dbReference type="EMBL" id="JOWA01000132">
    <property type="protein sequence ID" value="KEZ39941.1"/>
    <property type="molecule type" value="Genomic_DNA"/>
</dbReference>
<feature type="compositionally biased region" description="Basic and acidic residues" evidence="2">
    <location>
        <begin position="102"/>
        <end position="116"/>
    </location>
</feature>
<dbReference type="RefSeq" id="XP_016639740.1">
    <property type="nucleotide sequence ID" value="XM_016790437.1"/>
</dbReference>
<dbReference type="Pfam" id="PF13257">
    <property type="entry name" value="DUF4048"/>
    <property type="match status" value="1"/>
</dbReference>
<feature type="compositionally biased region" description="Low complexity" evidence="2">
    <location>
        <begin position="222"/>
        <end position="237"/>
    </location>
</feature>